<feature type="domain" description="SF4 helicase" evidence="9">
    <location>
        <begin position="67"/>
        <end position="273"/>
    </location>
</feature>
<keyword evidence="4" id="KW-0067">ATP-binding</keyword>
<dbReference type="PANTHER" id="PTHR30153:SF2">
    <property type="entry name" value="REPLICATIVE DNA HELICASE"/>
    <property type="match status" value="1"/>
</dbReference>
<dbReference type="EMBL" id="MK814707">
    <property type="protein sequence ID" value="QCI08066.1"/>
    <property type="molecule type" value="Genomic_DNA"/>
</dbReference>
<keyword evidence="1" id="KW-0235">DNA replication</keyword>
<reference evidence="10" key="1">
    <citation type="journal article" date="2019" name="Mol. Phylogenet. Evol.">
        <title>Morphological evolution and classification of the red algal order Ceramiales inferred using plastid phylogenomics.</title>
        <authorList>
            <person name="Diaz-Tapia P."/>
            <person name="Pasella M.M."/>
            <person name="Verbruggen H."/>
            <person name="Maggs C.A."/>
        </authorList>
    </citation>
    <scope>NUCLEOTIDE SEQUENCE</scope>
    <source>
        <strain evidence="10">PD2953_5</strain>
    </source>
</reference>
<keyword evidence="2" id="KW-0547">Nucleotide-binding</keyword>
<evidence type="ECO:0000256" key="8">
    <source>
        <dbReference type="ARBA" id="ARBA00045002"/>
    </source>
</evidence>
<dbReference type="InterPro" id="IPR007694">
    <property type="entry name" value="DNA_helicase_DnaB-like_C"/>
</dbReference>
<dbReference type="Pfam" id="PF03796">
    <property type="entry name" value="DnaB_C"/>
    <property type="match status" value="1"/>
</dbReference>
<organism evidence="10">
    <name type="scientific">Plumaria plumosa</name>
    <dbReference type="NCBI Taxonomy" id="189642"/>
    <lineage>
        <taxon>Eukaryota</taxon>
        <taxon>Rhodophyta</taxon>
        <taxon>Florideophyceae</taxon>
        <taxon>Rhodymeniophycidae</taxon>
        <taxon>Ceramiales</taxon>
        <taxon>Wrangeliaceae</taxon>
        <taxon>Plumaria</taxon>
    </lineage>
</organism>
<evidence type="ECO:0000313" key="10">
    <source>
        <dbReference type="EMBL" id="QCI08066.1"/>
    </source>
</evidence>
<evidence type="ECO:0000259" key="9">
    <source>
        <dbReference type="PROSITE" id="PS51199"/>
    </source>
</evidence>
<dbReference type="SUPFAM" id="SSF52540">
    <property type="entry name" value="P-loop containing nucleoside triphosphate hydrolases"/>
    <property type="match status" value="1"/>
</dbReference>
<protein>
    <recommendedName>
        <fullName evidence="8">DNA 5'-3' helicase DnaB</fullName>
    </recommendedName>
</protein>
<proteinExistence type="predicted"/>
<keyword evidence="6" id="KW-0413">Isomerase</keyword>
<gene>
    <name evidence="10" type="primary">dnaB</name>
</gene>
<dbReference type="GO" id="GO:0005524">
    <property type="term" value="F:ATP binding"/>
    <property type="evidence" value="ECO:0007669"/>
    <property type="project" value="UniProtKB-KW"/>
</dbReference>
<name>A0A4D6WX87_9FLOR</name>
<evidence type="ECO:0000256" key="7">
    <source>
        <dbReference type="ARBA" id="ARBA00044940"/>
    </source>
</evidence>
<keyword evidence="3 10" id="KW-0378">Hydrolase</keyword>
<dbReference type="GO" id="GO:0005829">
    <property type="term" value="C:cytosol"/>
    <property type="evidence" value="ECO:0007669"/>
    <property type="project" value="TreeGrafter"/>
</dbReference>
<dbReference type="GO" id="GO:0003677">
    <property type="term" value="F:DNA binding"/>
    <property type="evidence" value="ECO:0007669"/>
    <property type="project" value="UniProtKB-KW"/>
</dbReference>
<geneLocation type="plastid" evidence="10"/>
<evidence type="ECO:0000256" key="6">
    <source>
        <dbReference type="ARBA" id="ARBA00023235"/>
    </source>
</evidence>
<dbReference type="InterPro" id="IPR027417">
    <property type="entry name" value="P-loop_NTPase"/>
</dbReference>
<keyword evidence="3 10" id="KW-0347">Helicase</keyword>
<reference evidence="10" key="2">
    <citation type="submission" date="2019-04" db="EMBL/GenBank/DDBJ databases">
        <authorList>
            <person name="Pasella M."/>
        </authorList>
    </citation>
    <scope>NUCLEOTIDE SEQUENCE</scope>
    <source>
        <strain evidence="10">PD2953_5</strain>
    </source>
</reference>
<dbReference type="GO" id="GO:0006260">
    <property type="term" value="P:DNA replication"/>
    <property type="evidence" value="ECO:0007669"/>
    <property type="project" value="UniProtKB-KW"/>
</dbReference>
<dbReference type="AlphaFoldDB" id="A0A4D6WX87"/>
<dbReference type="InterPro" id="IPR036844">
    <property type="entry name" value="Hint_dom_sf"/>
</dbReference>
<sequence>MIQYGQNIIQLAYIKQISNYKLYNKASYYLNFTEKKIPKSTIQTFHDLIASLLLKIQNKYDQNEKDPSIMKIFIKSGFNNLDHIISGFHDGDLIVIAGRPSMGKTSLAMNIACNLINNINTGLCIFSLEMSSEQILYKLIAISCNMNINYLIFNKFSKSQWTKIKTICNKLLKNFIYINDKANTSIDYLEYTSKLLKKENNNIQLIIIDYLQLIQTESLNQINRTQEISYITRKLKLLAQYLNVPVIVLSQLNRSIEMRNNKEPMLSDLKESGCIYINQVIDLQENKISLNIKSLISNSSMSKLLKITNNKITQNQTLKYKLNIHLFIEYVFKCNIVNNITISTTSNHKFLNPNDWERIDNTLDKSSILNIISSSYYLQKLSYIKNIKFSEESFVYDLYLKKYFHFICNQIILHNSIEQDSDIVMIIYESEQQEISNSKILDINVCKNRNGSTGSFKLLFIPTTNTFKDLDLDSIN</sequence>
<dbReference type="PROSITE" id="PS51199">
    <property type="entry name" value="SF4_HELICASE"/>
    <property type="match status" value="2"/>
</dbReference>
<dbReference type="PANTHER" id="PTHR30153">
    <property type="entry name" value="REPLICATIVE DNA HELICASE DNAB"/>
    <property type="match status" value="1"/>
</dbReference>
<keyword evidence="10" id="KW-0934">Plastid</keyword>
<keyword evidence="5" id="KW-0238">DNA-binding</keyword>
<comment type="function">
    <text evidence="7">The intein is an endonuclease.</text>
</comment>
<evidence type="ECO:0000256" key="1">
    <source>
        <dbReference type="ARBA" id="ARBA00022705"/>
    </source>
</evidence>
<dbReference type="SUPFAM" id="SSF51294">
    <property type="entry name" value="Hedgehog/intein (Hint) domain"/>
    <property type="match status" value="1"/>
</dbReference>
<evidence type="ECO:0000256" key="2">
    <source>
        <dbReference type="ARBA" id="ARBA00022741"/>
    </source>
</evidence>
<evidence type="ECO:0000256" key="4">
    <source>
        <dbReference type="ARBA" id="ARBA00022840"/>
    </source>
</evidence>
<accession>A0A4D6WX87</accession>
<feature type="domain" description="SF4 helicase" evidence="9">
    <location>
        <begin position="416"/>
        <end position="474"/>
    </location>
</feature>
<evidence type="ECO:0000256" key="3">
    <source>
        <dbReference type="ARBA" id="ARBA00022806"/>
    </source>
</evidence>
<evidence type="ECO:0000256" key="5">
    <source>
        <dbReference type="ARBA" id="ARBA00023125"/>
    </source>
</evidence>
<dbReference type="GO" id="GO:0003678">
    <property type="term" value="F:DNA helicase activity"/>
    <property type="evidence" value="ECO:0007669"/>
    <property type="project" value="InterPro"/>
</dbReference>
<dbReference type="Gene3D" id="3.40.50.300">
    <property type="entry name" value="P-loop containing nucleotide triphosphate hydrolases"/>
    <property type="match status" value="2"/>
</dbReference>